<evidence type="ECO:0000256" key="8">
    <source>
        <dbReference type="RuleBase" id="RU000416"/>
    </source>
</evidence>
<keyword evidence="2 7" id="KW-0489">Methyltransferase</keyword>
<dbReference type="PANTHER" id="PTHR46098">
    <property type="entry name" value="TRNA (CYTOSINE(38)-C(5))-METHYLTRANSFERASE"/>
    <property type="match status" value="1"/>
</dbReference>
<keyword evidence="5" id="KW-0680">Restriction system</keyword>
<evidence type="ECO:0000313" key="10">
    <source>
        <dbReference type="Proteomes" id="UP000247540"/>
    </source>
</evidence>
<dbReference type="GO" id="GO:0003886">
    <property type="term" value="F:DNA (cytosine-5-)-methyltransferase activity"/>
    <property type="evidence" value="ECO:0007669"/>
    <property type="project" value="UniProtKB-EC"/>
</dbReference>
<dbReference type="AlphaFoldDB" id="A0A318STL8"/>
<comment type="caution">
    <text evidence="9">The sequence shown here is derived from an EMBL/GenBank/DDBJ whole genome shotgun (WGS) entry which is preliminary data.</text>
</comment>
<dbReference type="InterPro" id="IPR001525">
    <property type="entry name" value="C5_MeTfrase"/>
</dbReference>
<evidence type="ECO:0000256" key="1">
    <source>
        <dbReference type="ARBA" id="ARBA00011975"/>
    </source>
</evidence>
<keyword evidence="10" id="KW-1185">Reference proteome</keyword>
<dbReference type="PROSITE" id="PS51679">
    <property type="entry name" value="SAM_MT_C5"/>
    <property type="match status" value="1"/>
</dbReference>
<organism evidence="9 10">
    <name type="scientific">Xylophilus ampelinus</name>
    <dbReference type="NCBI Taxonomy" id="54067"/>
    <lineage>
        <taxon>Bacteria</taxon>
        <taxon>Pseudomonadati</taxon>
        <taxon>Pseudomonadota</taxon>
        <taxon>Betaproteobacteria</taxon>
        <taxon>Burkholderiales</taxon>
        <taxon>Xylophilus</taxon>
    </lineage>
</organism>
<dbReference type="SUPFAM" id="SSF53335">
    <property type="entry name" value="S-adenosyl-L-methionine-dependent methyltransferases"/>
    <property type="match status" value="1"/>
</dbReference>
<sequence length="399" mass="43924">MATSPQLDDGTNMAQSGTFYEFFAGGGMARAGLGEGWTCTFANDISEKKAESYRSNWGDDHLTVDNVYNLTVDNLPGIADLAWGSFPCQDLSLAGNGQGLKGERSSAFWGFWKLIQALKKDGRKPRSIVLENVYGTLTSHDGKDFEQIAKAVVREGYVFGALVIDAVYFAPQSRPRLFIVCVAADALVPNCTNTALPSPAWHPDAVIRAYNRLSKTAKSAWKWWNPALPTQHVATLDDIIEREPTGVRWHTNEETDNLIAMMTDVNRRKVIEAQATGKTKVGTIYKRTRNSVQRAEVRFDGIAGCLRTPAGGSSRQTIMVVNGPNVRTRLVSPREMARLMGLPETYKLPERYNDTYHLLGDGVVAPVVTHIREHILSPILLANSSANAGTSLLTQRKRA</sequence>
<evidence type="ECO:0000256" key="2">
    <source>
        <dbReference type="ARBA" id="ARBA00022603"/>
    </source>
</evidence>
<dbReference type="Proteomes" id="UP000247540">
    <property type="component" value="Unassembled WGS sequence"/>
</dbReference>
<keyword evidence="3 7" id="KW-0808">Transferase</keyword>
<evidence type="ECO:0000256" key="6">
    <source>
        <dbReference type="ARBA" id="ARBA00047422"/>
    </source>
</evidence>
<dbReference type="PRINTS" id="PR00105">
    <property type="entry name" value="C5METTRFRASE"/>
</dbReference>
<dbReference type="Gene3D" id="3.40.50.150">
    <property type="entry name" value="Vaccinia Virus protein VP39"/>
    <property type="match status" value="1"/>
</dbReference>
<accession>A0A318STL8</accession>
<evidence type="ECO:0000256" key="7">
    <source>
        <dbReference type="PROSITE-ProRule" id="PRU01016"/>
    </source>
</evidence>
<proteinExistence type="inferred from homology"/>
<dbReference type="EC" id="2.1.1.37" evidence="1"/>
<dbReference type="PANTHER" id="PTHR46098:SF1">
    <property type="entry name" value="TRNA (CYTOSINE(38)-C(5))-METHYLTRANSFERASE"/>
    <property type="match status" value="1"/>
</dbReference>
<comment type="catalytic activity">
    <reaction evidence="6">
        <text>a 2'-deoxycytidine in DNA + S-adenosyl-L-methionine = a 5-methyl-2'-deoxycytidine in DNA + S-adenosyl-L-homocysteine + H(+)</text>
        <dbReference type="Rhea" id="RHEA:13681"/>
        <dbReference type="Rhea" id="RHEA-COMP:11369"/>
        <dbReference type="Rhea" id="RHEA-COMP:11370"/>
        <dbReference type="ChEBI" id="CHEBI:15378"/>
        <dbReference type="ChEBI" id="CHEBI:57856"/>
        <dbReference type="ChEBI" id="CHEBI:59789"/>
        <dbReference type="ChEBI" id="CHEBI:85452"/>
        <dbReference type="ChEBI" id="CHEBI:85454"/>
        <dbReference type="EC" id="2.1.1.37"/>
    </reaction>
</comment>
<dbReference type="InterPro" id="IPR050750">
    <property type="entry name" value="C5-MTase"/>
</dbReference>
<dbReference type="Gene3D" id="3.90.120.10">
    <property type="entry name" value="DNA Methylase, subunit A, domain 2"/>
    <property type="match status" value="1"/>
</dbReference>
<gene>
    <name evidence="9" type="ORF">DFQ15_11020</name>
</gene>
<evidence type="ECO:0000256" key="3">
    <source>
        <dbReference type="ARBA" id="ARBA00022679"/>
    </source>
</evidence>
<name>A0A318STL8_9BURK</name>
<dbReference type="EMBL" id="QJTC01000010">
    <property type="protein sequence ID" value="PYE77996.1"/>
    <property type="molecule type" value="Genomic_DNA"/>
</dbReference>
<protein>
    <recommendedName>
        <fullName evidence="1">DNA (cytosine-5-)-methyltransferase</fullName>
        <ecNumber evidence="1">2.1.1.37</ecNumber>
    </recommendedName>
</protein>
<evidence type="ECO:0000256" key="5">
    <source>
        <dbReference type="ARBA" id="ARBA00022747"/>
    </source>
</evidence>
<dbReference type="GO" id="GO:0009307">
    <property type="term" value="P:DNA restriction-modification system"/>
    <property type="evidence" value="ECO:0007669"/>
    <property type="project" value="UniProtKB-KW"/>
</dbReference>
<dbReference type="NCBIfam" id="TIGR00675">
    <property type="entry name" value="dcm"/>
    <property type="match status" value="1"/>
</dbReference>
<reference evidence="9 10" key="1">
    <citation type="submission" date="2018-06" db="EMBL/GenBank/DDBJ databases">
        <title>Genomic Encyclopedia of Type Strains, Phase III (KMG-III): the genomes of soil and plant-associated and newly described type strains.</title>
        <authorList>
            <person name="Whitman W."/>
        </authorList>
    </citation>
    <scope>NUCLEOTIDE SEQUENCE [LARGE SCALE GENOMIC DNA]</scope>
    <source>
        <strain evidence="9 10">CECT 7646</strain>
    </source>
</reference>
<dbReference type="InterPro" id="IPR029063">
    <property type="entry name" value="SAM-dependent_MTases_sf"/>
</dbReference>
<keyword evidence="4 7" id="KW-0949">S-adenosyl-L-methionine</keyword>
<dbReference type="Pfam" id="PF00145">
    <property type="entry name" value="DNA_methylase"/>
    <property type="match status" value="1"/>
</dbReference>
<dbReference type="GO" id="GO:0032259">
    <property type="term" value="P:methylation"/>
    <property type="evidence" value="ECO:0007669"/>
    <property type="project" value="UniProtKB-KW"/>
</dbReference>
<evidence type="ECO:0000256" key="4">
    <source>
        <dbReference type="ARBA" id="ARBA00022691"/>
    </source>
</evidence>
<comment type="similarity">
    <text evidence="7 8">Belongs to the class I-like SAM-binding methyltransferase superfamily. C5-methyltransferase family.</text>
</comment>
<evidence type="ECO:0000313" key="9">
    <source>
        <dbReference type="EMBL" id="PYE77996.1"/>
    </source>
</evidence>
<feature type="active site" evidence="7">
    <location>
        <position position="88"/>
    </location>
</feature>